<evidence type="ECO:0000256" key="6">
    <source>
        <dbReference type="HAMAP-Rule" id="MF_00337"/>
    </source>
</evidence>
<evidence type="ECO:0000313" key="8">
    <source>
        <dbReference type="Proteomes" id="UP001198182"/>
    </source>
</evidence>
<comment type="subunit">
    <text evidence="6">Heterooligomer composed of large and small subunits.</text>
</comment>
<keyword evidence="5 6" id="KW-0269">Exonuclease</keyword>
<keyword evidence="4 6" id="KW-0378">Hydrolase</keyword>
<evidence type="ECO:0000256" key="1">
    <source>
        <dbReference type="ARBA" id="ARBA00009998"/>
    </source>
</evidence>
<comment type="catalytic activity">
    <reaction evidence="6">
        <text>Exonucleolytic cleavage in either 5'- to 3'- or 3'- to 5'-direction to yield nucleoside 5'-phosphates.</text>
        <dbReference type="EC" id="3.1.11.6"/>
    </reaction>
</comment>
<dbReference type="GO" id="GO:0009318">
    <property type="term" value="C:exodeoxyribonuclease VII complex"/>
    <property type="evidence" value="ECO:0007669"/>
    <property type="project" value="UniProtKB-UniRule"/>
</dbReference>
<dbReference type="Gene3D" id="1.10.287.1040">
    <property type="entry name" value="Exonuclease VII, small subunit"/>
    <property type="match status" value="1"/>
</dbReference>
<organism evidence="7 8">
    <name type="scientific">Hominifimenecus microfluidus</name>
    <dbReference type="NCBI Taxonomy" id="2885348"/>
    <lineage>
        <taxon>Bacteria</taxon>
        <taxon>Bacillati</taxon>
        <taxon>Bacillota</taxon>
        <taxon>Clostridia</taxon>
        <taxon>Lachnospirales</taxon>
        <taxon>Lachnospiraceae</taxon>
        <taxon>Hominifimenecus</taxon>
    </lineage>
</organism>
<dbReference type="NCBIfam" id="TIGR01280">
    <property type="entry name" value="xseB"/>
    <property type="match status" value="1"/>
</dbReference>
<dbReference type="InterPro" id="IPR003761">
    <property type="entry name" value="Exonuc_VII_S"/>
</dbReference>
<dbReference type="Pfam" id="PF02609">
    <property type="entry name" value="Exonuc_VII_S"/>
    <property type="match status" value="1"/>
</dbReference>
<evidence type="ECO:0000256" key="5">
    <source>
        <dbReference type="ARBA" id="ARBA00022839"/>
    </source>
</evidence>
<dbReference type="AlphaFoldDB" id="A0AAE3EB17"/>
<reference evidence="7" key="1">
    <citation type="submission" date="2021-10" db="EMBL/GenBank/DDBJ databases">
        <title>Anaerobic single-cell dispensing facilitates the cultivation of human gut bacteria.</title>
        <authorList>
            <person name="Afrizal A."/>
        </authorList>
    </citation>
    <scope>NUCLEOTIDE SEQUENCE</scope>
    <source>
        <strain evidence="7">CLA-AA-H215</strain>
    </source>
</reference>
<dbReference type="EC" id="3.1.11.6" evidence="6"/>
<dbReference type="GO" id="GO:0006308">
    <property type="term" value="P:DNA catabolic process"/>
    <property type="evidence" value="ECO:0007669"/>
    <property type="project" value="UniProtKB-UniRule"/>
</dbReference>
<dbReference type="RefSeq" id="WP_308454075.1">
    <property type="nucleotide sequence ID" value="NZ_JAJEQR010000032.1"/>
</dbReference>
<comment type="subcellular location">
    <subcellularLocation>
        <location evidence="6">Cytoplasm</location>
    </subcellularLocation>
</comment>
<keyword evidence="8" id="KW-1185">Reference proteome</keyword>
<dbReference type="HAMAP" id="MF_00337">
    <property type="entry name" value="Exonuc_7_S"/>
    <property type="match status" value="1"/>
</dbReference>
<comment type="function">
    <text evidence="6">Bidirectionally degrades single-stranded DNA into large acid-insoluble oligonucleotides, which are then degraded further into small acid-soluble oligonucleotides.</text>
</comment>
<evidence type="ECO:0000313" key="7">
    <source>
        <dbReference type="EMBL" id="MCC2231554.1"/>
    </source>
</evidence>
<sequence length="75" mass="8671">MEIKNDTTMEEAFDQLNALLDDMEQSEHSLEETFHLYEDGLKLIQYCSEKVDTIEKKLVILEEGGEDDSDSRIDS</sequence>
<evidence type="ECO:0000256" key="2">
    <source>
        <dbReference type="ARBA" id="ARBA00022490"/>
    </source>
</evidence>
<dbReference type="EMBL" id="JAJEQR010000032">
    <property type="protein sequence ID" value="MCC2231554.1"/>
    <property type="molecule type" value="Genomic_DNA"/>
</dbReference>
<dbReference type="GO" id="GO:0008855">
    <property type="term" value="F:exodeoxyribonuclease VII activity"/>
    <property type="evidence" value="ECO:0007669"/>
    <property type="project" value="UniProtKB-UniRule"/>
</dbReference>
<proteinExistence type="inferred from homology"/>
<comment type="caution">
    <text evidence="7">The sequence shown here is derived from an EMBL/GenBank/DDBJ whole genome shotgun (WGS) entry which is preliminary data.</text>
</comment>
<accession>A0AAE3EB17</accession>
<dbReference type="GO" id="GO:0005737">
    <property type="term" value="C:cytoplasm"/>
    <property type="evidence" value="ECO:0007669"/>
    <property type="project" value="UniProtKB-SubCell"/>
</dbReference>
<evidence type="ECO:0000256" key="4">
    <source>
        <dbReference type="ARBA" id="ARBA00022801"/>
    </source>
</evidence>
<name>A0AAE3EB17_9FIRM</name>
<protein>
    <recommendedName>
        <fullName evidence="6">Exodeoxyribonuclease 7 small subunit</fullName>
        <ecNumber evidence="6">3.1.11.6</ecNumber>
    </recommendedName>
    <alternativeName>
        <fullName evidence="6">Exodeoxyribonuclease VII small subunit</fullName>
        <shortName evidence="6">Exonuclease VII small subunit</shortName>
    </alternativeName>
</protein>
<dbReference type="InterPro" id="IPR037004">
    <property type="entry name" value="Exonuc_VII_ssu_sf"/>
</dbReference>
<evidence type="ECO:0000256" key="3">
    <source>
        <dbReference type="ARBA" id="ARBA00022722"/>
    </source>
</evidence>
<dbReference type="Proteomes" id="UP001198182">
    <property type="component" value="Unassembled WGS sequence"/>
</dbReference>
<keyword evidence="3 6" id="KW-0540">Nuclease</keyword>
<comment type="similarity">
    <text evidence="1 6">Belongs to the XseB family.</text>
</comment>
<keyword evidence="2 6" id="KW-0963">Cytoplasm</keyword>
<gene>
    <name evidence="6 7" type="primary">xseB</name>
    <name evidence="7" type="ORF">LKD81_11175</name>
</gene>
<dbReference type="SUPFAM" id="SSF116842">
    <property type="entry name" value="XseB-like"/>
    <property type="match status" value="1"/>
</dbReference>